<dbReference type="EMBL" id="LSGP01000017">
    <property type="protein sequence ID" value="KYZ76485.1"/>
    <property type="molecule type" value="Genomic_DNA"/>
</dbReference>
<organism evidence="1 2">
    <name type="scientific">Anaerosporomusa subterranea</name>
    <dbReference type="NCBI Taxonomy" id="1794912"/>
    <lineage>
        <taxon>Bacteria</taxon>
        <taxon>Bacillati</taxon>
        <taxon>Bacillota</taxon>
        <taxon>Negativicutes</taxon>
        <taxon>Acetonemataceae</taxon>
        <taxon>Anaerosporomusa</taxon>
    </lineage>
</organism>
<keyword evidence="2" id="KW-1185">Reference proteome</keyword>
<name>A0A154BRJ4_ANASB</name>
<dbReference type="STRING" id="1794912.AXX12_08615"/>
<dbReference type="RefSeq" id="WP_066242040.1">
    <property type="nucleotide sequence ID" value="NZ_LSGP01000017.1"/>
</dbReference>
<dbReference type="Proteomes" id="UP000076268">
    <property type="component" value="Unassembled WGS sequence"/>
</dbReference>
<accession>A0A154BRJ4</accession>
<sequence>MLRLNISTQPTVLSASIQEPQINLRTTLPTVQLDTEAATLEISSPKGELSIDQTPCRYSLGIKNMSDFVRDFAQEGKNAVLAGIARMANEGDQLADISKYGGDPIVSLAIAHSTPAKGELTLGWIENPIISYQPKAVTFKATDPQVNLELKRGTVENNFQWGTVSFQVTQYPKITMWTTGSIDMQV</sequence>
<proteinExistence type="predicted"/>
<dbReference type="OrthoDB" id="1680451at2"/>
<reference evidence="1 2" key="1">
    <citation type="submission" date="2016-02" db="EMBL/GenBank/DDBJ databases">
        <title>Anaerosporomusa subterraneum gen. nov., sp. nov., a spore-forming obligate anaerobe isolated from saprolite.</title>
        <authorList>
            <person name="Choi J.K."/>
            <person name="Shah M."/>
            <person name="Yee N."/>
        </authorList>
    </citation>
    <scope>NUCLEOTIDE SEQUENCE [LARGE SCALE GENOMIC DNA]</scope>
    <source>
        <strain evidence="1 2">RU4</strain>
    </source>
</reference>
<gene>
    <name evidence="1" type="ORF">AXX12_08615</name>
</gene>
<evidence type="ECO:0000313" key="1">
    <source>
        <dbReference type="EMBL" id="KYZ76485.1"/>
    </source>
</evidence>
<dbReference type="AlphaFoldDB" id="A0A154BRJ4"/>
<protein>
    <submittedName>
        <fullName evidence="1">Uncharacterized protein</fullName>
    </submittedName>
</protein>
<evidence type="ECO:0000313" key="2">
    <source>
        <dbReference type="Proteomes" id="UP000076268"/>
    </source>
</evidence>
<dbReference type="Pfam" id="PF20074">
    <property type="entry name" value="DUF6470"/>
    <property type="match status" value="1"/>
</dbReference>
<dbReference type="InterPro" id="IPR045527">
    <property type="entry name" value="DUF6470"/>
</dbReference>
<comment type="caution">
    <text evidence="1">The sequence shown here is derived from an EMBL/GenBank/DDBJ whole genome shotgun (WGS) entry which is preliminary data.</text>
</comment>